<feature type="transmembrane region" description="Helical" evidence="1">
    <location>
        <begin position="6"/>
        <end position="25"/>
    </location>
</feature>
<keyword evidence="3" id="KW-1185">Reference proteome</keyword>
<comment type="caution">
    <text evidence="2">The sequence shown here is derived from an EMBL/GenBank/DDBJ whole genome shotgun (WGS) entry which is preliminary data.</text>
</comment>
<evidence type="ECO:0000313" key="3">
    <source>
        <dbReference type="Proteomes" id="UP000647133"/>
    </source>
</evidence>
<protein>
    <submittedName>
        <fullName evidence="2">Uncharacterized protein</fullName>
    </submittedName>
</protein>
<name>A0ABR9AMN0_9BACT</name>
<keyword evidence="1" id="KW-0472">Membrane</keyword>
<dbReference type="Proteomes" id="UP000647133">
    <property type="component" value="Unassembled WGS sequence"/>
</dbReference>
<organism evidence="2 3">
    <name type="scientific">Echinicola arenosa</name>
    <dbReference type="NCBI Taxonomy" id="2774144"/>
    <lineage>
        <taxon>Bacteria</taxon>
        <taxon>Pseudomonadati</taxon>
        <taxon>Bacteroidota</taxon>
        <taxon>Cytophagia</taxon>
        <taxon>Cytophagales</taxon>
        <taxon>Cyclobacteriaceae</taxon>
        <taxon>Echinicola</taxon>
    </lineage>
</organism>
<evidence type="ECO:0000313" key="2">
    <source>
        <dbReference type="EMBL" id="MBD8490064.1"/>
    </source>
</evidence>
<dbReference type="EMBL" id="JACYTQ010000005">
    <property type="protein sequence ID" value="MBD8490064.1"/>
    <property type="molecule type" value="Genomic_DNA"/>
</dbReference>
<keyword evidence="1" id="KW-0812">Transmembrane</keyword>
<proteinExistence type="predicted"/>
<dbReference type="RefSeq" id="WP_192010946.1">
    <property type="nucleotide sequence ID" value="NZ_JACYTQ010000005.1"/>
</dbReference>
<gene>
    <name evidence="2" type="ORF">IFO69_15005</name>
</gene>
<keyword evidence="1" id="KW-1133">Transmembrane helix</keyword>
<reference evidence="2 3" key="1">
    <citation type="submission" date="2020-09" db="EMBL/GenBank/DDBJ databases">
        <title>Echinicola sp. CAU 1574 isolated from sand of Sido Beach.</title>
        <authorList>
            <person name="Kim W."/>
        </authorList>
    </citation>
    <scope>NUCLEOTIDE SEQUENCE [LARGE SCALE GENOMIC DNA]</scope>
    <source>
        <strain evidence="2 3">CAU 1574</strain>
    </source>
</reference>
<accession>A0ABR9AMN0</accession>
<sequence>MENQWILLGVGGLFSVLLTLIAYFMHDIFRDFRKLQVEMGDQKTELRLIKVDLSIIRRLLGHGNGLLKSGSGNYS</sequence>
<evidence type="ECO:0000256" key="1">
    <source>
        <dbReference type="SAM" id="Phobius"/>
    </source>
</evidence>